<feature type="transmembrane region" description="Helical" evidence="5">
    <location>
        <begin position="62"/>
        <end position="80"/>
    </location>
</feature>
<dbReference type="InterPro" id="IPR019109">
    <property type="entry name" value="MamF_MmsF"/>
</dbReference>
<keyword evidence="2 5" id="KW-0812">Transmembrane</keyword>
<sequence>MESSVNQHQQNLSAIIHLSTFSKYFIPFGNFILPLVLWSSNKKDSAFVDANGKNAINFQISLLLYSIALGIISVPLFFHFSMDIFNVFDLAEHNTHEFKIDNWRDVRGNFLLILVILLFSLGLFLLDIFSTVMATIKANKGEVYNYRFAINFIK</sequence>
<evidence type="ECO:0000256" key="1">
    <source>
        <dbReference type="ARBA" id="ARBA00004141"/>
    </source>
</evidence>
<keyword evidence="3 5" id="KW-1133">Transmembrane helix</keyword>
<protein>
    <submittedName>
        <fullName evidence="6">DUF4870 domain-containing protein</fullName>
    </submittedName>
</protein>
<evidence type="ECO:0000313" key="6">
    <source>
        <dbReference type="EMBL" id="NER15715.1"/>
    </source>
</evidence>
<dbReference type="AlphaFoldDB" id="A0A6M0CD58"/>
<keyword evidence="7" id="KW-1185">Reference proteome</keyword>
<evidence type="ECO:0000313" key="7">
    <source>
        <dbReference type="Proteomes" id="UP000474296"/>
    </source>
</evidence>
<organism evidence="6 7">
    <name type="scientific">Spongiivirga citrea</name>
    <dbReference type="NCBI Taxonomy" id="1481457"/>
    <lineage>
        <taxon>Bacteria</taxon>
        <taxon>Pseudomonadati</taxon>
        <taxon>Bacteroidota</taxon>
        <taxon>Flavobacteriia</taxon>
        <taxon>Flavobacteriales</taxon>
        <taxon>Flavobacteriaceae</taxon>
        <taxon>Spongiivirga</taxon>
    </lineage>
</organism>
<feature type="transmembrane region" description="Helical" evidence="5">
    <location>
        <begin position="24"/>
        <end position="41"/>
    </location>
</feature>
<name>A0A6M0CD58_9FLAO</name>
<comment type="subcellular location">
    <subcellularLocation>
        <location evidence="1">Membrane</location>
        <topology evidence="1">Multi-pass membrane protein</topology>
    </subcellularLocation>
</comment>
<accession>A0A6M0CD58</accession>
<evidence type="ECO:0000256" key="4">
    <source>
        <dbReference type="ARBA" id="ARBA00023136"/>
    </source>
</evidence>
<dbReference type="Proteomes" id="UP000474296">
    <property type="component" value="Unassembled WGS sequence"/>
</dbReference>
<reference evidence="6 7" key="1">
    <citation type="submission" date="2020-01" db="EMBL/GenBank/DDBJ databases">
        <title>Spongiivirga citrea KCTC 32990T.</title>
        <authorList>
            <person name="Wang G."/>
        </authorList>
    </citation>
    <scope>NUCLEOTIDE SEQUENCE [LARGE SCALE GENOMIC DNA]</scope>
    <source>
        <strain evidence="6 7">KCTC 32990</strain>
    </source>
</reference>
<dbReference type="EMBL" id="JAABOQ010000001">
    <property type="protein sequence ID" value="NER15715.1"/>
    <property type="molecule type" value="Genomic_DNA"/>
</dbReference>
<proteinExistence type="predicted"/>
<gene>
    <name evidence="6" type="ORF">GWK10_00740</name>
</gene>
<dbReference type="Pfam" id="PF09685">
    <property type="entry name" value="MamF_MmsF"/>
    <property type="match status" value="1"/>
</dbReference>
<feature type="transmembrane region" description="Helical" evidence="5">
    <location>
        <begin position="110"/>
        <end position="130"/>
    </location>
</feature>
<evidence type="ECO:0000256" key="3">
    <source>
        <dbReference type="ARBA" id="ARBA00022989"/>
    </source>
</evidence>
<dbReference type="RefSeq" id="WP_164028988.1">
    <property type="nucleotide sequence ID" value="NZ_JAABOQ010000001.1"/>
</dbReference>
<evidence type="ECO:0000256" key="5">
    <source>
        <dbReference type="SAM" id="Phobius"/>
    </source>
</evidence>
<keyword evidence="4 5" id="KW-0472">Membrane</keyword>
<comment type="caution">
    <text evidence="6">The sequence shown here is derived from an EMBL/GenBank/DDBJ whole genome shotgun (WGS) entry which is preliminary data.</text>
</comment>
<evidence type="ECO:0000256" key="2">
    <source>
        <dbReference type="ARBA" id="ARBA00022692"/>
    </source>
</evidence>